<sequence length="132" mass="14527">MIAEVRKAKVRWPDMTNEEIGRYAGTSGTTAARILKGDYDHIASTVPQDGGAVIELLESVNEKLERLGDIADRLLDIQNTQATATDLVHIVGLMMASLLAADDEVCQWKAMLESADENFTVKSDVRGQEHDR</sequence>
<reference evidence="1 2" key="1">
    <citation type="journal article" date="2019" name="Microbiol. Resour. Announc.">
        <title>Draft Genome Sequences of Type Strains of Gordonibacter faecihominis, Paraeggerthella hongkongensis, Parvibacter caecicola,Slackia equolifaciens, Slackia faecicanis, and Slackia isoflavoniconvertens.</title>
        <authorList>
            <person name="Danylec N."/>
            <person name="Stoll D.A."/>
            <person name="Dotsch A."/>
            <person name="Huch M."/>
        </authorList>
    </citation>
    <scope>NUCLEOTIDE SEQUENCE [LARGE SCALE GENOMIC DNA]</scope>
    <source>
        <strain evidence="1 2">DSM 18785</strain>
    </source>
</reference>
<name>A0A3N0ATH2_9ACTN</name>
<dbReference type="AlphaFoldDB" id="A0A3N0ATH2"/>
<evidence type="ECO:0000313" key="1">
    <source>
        <dbReference type="EMBL" id="RNL37938.1"/>
    </source>
</evidence>
<comment type="caution">
    <text evidence="1">The sequence shown here is derived from an EMBL/GenBank/DDBJ whole genome shotgun (WGS) entry which is preliminary data.</text>
</comment>
<dbReference type="Proteomes" id="UP000278327">
    <property type="component" value="Unassembled WGS sequence"/>
</dbReference>
<organism evidence="1 2">
    <name type="scientific">Adlercreutzia equolifaciens subsp. celatus DSM 18785</name>
    <dbReference type="NCBI Taxonomy" id="1121021"/>
    <lineage>
        <taxon>Bacteria</taxon>
        <taxon>Bacillati</taxon>
        <taxon>Actinomycetota</taxon>
        <taxon>Coriobacteriia</taxon>
        <taxon>Eggerthellales</taxon>
        <taxon>Eggerthellaceae</taxon>
        <taxon>Adlercreutzia</taxon>
    </lineage>
</organism>
<keyword evidence="2" id="KW-1185">Reference proteome</keyword>
<protein>
    <submittedName>
        <fullName evidence="1">Uncharacterized protein</fullName>
    </submittedName>
</protein>
<proteinExistence type="predicted"/>
<dbReference type="EMBL" id="QICA01000009">
    <property type="protein sequence ID" value="RNL37938.1"/>
    <property type="molecule type" value="Genomic_DNA"/>
</dbReference>
<gene>
    <name evidence="1" type="ORF">DMP10_06650</name>
</gene>
<evidence type="ECO:0000313" key="2">
    <source>
        <dbReference type="Proteomes" id="UP000278327"/>
    </source>
</evidence>
<accession>A0A3N0ATH2</accession>